<dbReference type="RefSeq" id="XP_031023880.1">
    <property type="nucleotide sequence ID" value="XM_031170118.1"/>
</dbReference>
<dbReference type="SUPFAM" id="SSF81321">
    <property type="entry name" value="Family A G protein-coupled receptor-like"/>
    <property type="match status" value="1"/>
</dbReference>
<organism evidence="2 3">
    <name type="scientific">Synchytrium microbalum</name>
    <dbReference type="NCBI Taxonomy" id="1806994"/>
    <lineage>
        <taxon>Eukaryota</taxon>
        <taxon>Fungi</taxon>
        <taxon>Fungi incertae sedis</taxon>
        <taxon>Chytridiomycota</taxon>
        <taxon>Chytridiomycota incertae sedis</taxon>
        <taxon>Chytridiomycetes</taxon>
        <taxon>Synchytriales</taxon>
        <taxon>Synchytriaceae</taxon>
        <taxon>Synchytrium</taxon>
    </lineage>
</organism>
<keyword evidence="1" id="KW-1133">Transmembrane helix</keyword>
<feature type="transmembrane region" description="Helical" evidence="1">
    <location>
        <begin position="146"/>
        <end position="168"/>
    </location>
</feature>
<keyword evidence="1" id="KW-0812">Transmembrane</keyword>
<comment type="caution">
    <text evidence="2">The sequence shown here is derived from an EMBL/GenBank/DDBJ whole genome shotgun (WGS) entry which is preliminary data.</text>
</comment>
<dbReference type="Proteomes" id="UP000319731">
    <property type="component" value="Unassembled WGS sequence"/>
</dbReference>
<evidence type="ECO:0000313" key="2">
    <source>
        <dbReference type="EMBL" id="TPX32723.1"/>
    </source>
</evidence>
<feature type="transmembrane region" description="Helical" evidence="1">
    <location>
        <begin position="180"/>
        <end position="198"/>
    </location>
</feature>
<accession>A0A507C5A5</accession>
<name>A0A507C5A5_9FUNG</name>
<feature type="transmembrane region" description="Helical" evidence="1">
    <location>
        <begin position="275"/>
        <end position="295"/>
    </location>
</feature>
<keyword evidence="3" id="KW-1185">Reference proteome</keyword>
<dbReference type="STRING" id="1806994.A0A507C5A5"/>
<reference evidence="2 3" key="1">
    <citation type="journal article" date="2019" name="Sci. Rep.">
        <title>Comparative genomics of chytrid fungi reveal insights into the obligate biotrophic and pathogenic lifestyle of Synchytrium endobioticum.</title>
        <authorList>
            <person name="van de Vossenberg B.T.L.H."/>
            <person name="Warris S."/>
            <person name="Nguyen H.D.T."/>
            <person name="van Gent-Pelzer M.P.E."/>
            <person name="Joly D.L."/>
            <person name="van de Geest H.C."/>
            <person name="Bonants P.J.M."/>
            <person name="Smith D.S."/>
            <person name="Levesque C.A."/>
            <person name="van der Lee T.A.J."/>
        </authorList>
    </citation>
    <scope>NUCLEOTIDE SEQUENCE [LARGE SCALE GENOMIC DNA]</scope>
    <source>
        <strain evidence="2 3">JEL517</strain>
    </source>
</reference>
<feature type="transmembrane region" description="Helical" evidence="1">
    <location>
        <begin position="117"/>
        <end position="134"/>
    </location>
</feature>
<keyword evidence="1" id="KW-0472">Membrane</keyword>
<dbReference type="EMBL" id="QEAO01000027">
    <property type="protein sequence ID" value="TPX32723.1"/>
    <property type="molecule type" value="Genomic_DNA"/>
</dbReference>
<evidence type="ECO:0000256" key="1">
    <source>
        <dbReference type="SAM" id="Phobius"/>
    </source>
</evidence>
<dbReference type="Gene3D" id="1.20.1070.10">
    <property type="entry name" value="Rhodopsin 7-helix transmembrane proteins"/>
    <property type="match status" value="1"/>
</dbReference>
<protein>
    <submittedName>
        <fullName evidence="2">Uncharacterized protein</fullName>
    </submittedName>
</protein>
<dbReference type="AlphaFoldDB" id="A0A507C5A5"/>
<gene>
    <name evidence="2" type="ORF">SmJEL517_g04190</name>
</gene>
<feature type="transmembrane region" description="Helical" evidence="1">
    <location>
        <begin position="40"/>
        <end position="64"/>
    </location>
</feature>
<proteinExistence type="predicted"/>
<feature type="transmembrane region" description="Helical" evidence="1">
    <location>
        <begin position="243"/>
        <end position="263"/>
    </location>
</feature>
<dbReference type="GeneID" id="42005415"/>
<sequence>MPRAVFVSNAPTSKFIRGRTGNLSMVDQALQGRGENRFEFVAWWVFYSVCLWGAITALLTMYTLSGANRGKAQTFFNRDEGSTMFNKFTFIGYTFGMAFSFFSYIGSANAERRSLSLALFGIKFIACSTYYLQWKKLTPAVMMPSGVPWLTSRSMEWMFCTPALMWVYRQVTCAYDPMHNSLALDIIMVVTGWLGAIMKEPFATWMNTVSCLVYLPVIDHLMDMFQRAIERKTDCRLDKQSLYMAKWIVWTAWWGMTVVYYLQRDKFVDFATGEALYFCCDMIAKVMFTFTVLMATTERV</sequence>
<feature type="transmembrane region" description="Helical" evidence="1">
    <location>
        <begin position="84"/>
        <end position="105"/>
    </location>
</feature>
<evidence type="ECO:0000313" key="3">
    <source>
        <dbReference type="Proteomes" id="UP000319731"/>
    </source>
</evidence>